<evidence type="ECO:0000256" key="1">
    <source>
        <dbReference type="SAM" id="SignalP"/>
    </source>
</evidence>
<dbReference type="GO" id="GO:0005524">
    <property type="term" value="F:ATP binding"/>
    <property type="evidence" value="ECO:0007669"/>
    <property type="project" value="UniProtKB-KW"/>
</dbReference>
<proteinExistence type="predicted"/>
<accession>A0A917MVM3</accession>
<dbReference type="Pfam" id="PF00756">
    <property type="entry name" value="Esterase"/>
    <property type="match status" value="1"/>
</dbReference>
<dbReference type="PANTHER" id="PTHR48098">
    <property type="entry name" value="ENTEROCHELIN ESTERASE-RELATED"/>
    <property type="match status" value="1"/>
</dbReference>
<dbReference type="Proteomes" id="UP000627292">
    <property type="component" value="Unassembled WGS sequence"/>
</dbReference>
<dbReference type="InterPro" id="IPR000801">
    <property type="entry name" value="Esterase-like"/>
</dbReference>
<dbReference type="Gene3D" id="2.60.40.10">
    <property type="entry name" value="Immunoglobulins"/>
    <property type="match status" value="1"/>
</dbReference>
<dbReference type="EMBL" id="BMIB01000002">
    <property type="protein sequence ID" value="GGH66487.1"/>
    <property type="molecule type" value="Genomic_DNA"/>
</dbReference>
<keyword evidence="3" id="KW-1185">Reference proteome</keyword>
<dbReference type="SUPFAM" id="SSF81296">
    <property type="entry name" value="E set domains"/>
    <property type="match status" value="1"/>
</dbReference>
<feature type="signal peptide" evidence="1">
    <location>
        <begin position="1"/>
        <end position="19"/>
    </location>
</feature>
<feature type="chain" id="PRO_5036734725" evidence="1">
    <location>
        <begin position="20"/>
        <end position="377"/>
    </location>
</feature>
<dbReference type="PANTHER" id="PTHR48098:SF6">
    <property type="entry name" value="FERRI-BACILLIBACTIN ESTERASE BESA"/>
    <property type="match status" value="1"/>
</dbReference>
<reference evidence="2" key="1">
    <citation type="journal article" date="2014" name="Int. J. Syst. Evol. Microbiol.">
        <title>Complete genome sequence of Corynebacterium casei LMG S-19264T (=DSM 44701T), isolated from a smear-ripened cheese.</title>
        <authorList>
            <consortium name="US DOE Joint Genome Institute (JGI-PGF)"/>
            <person name="Walter F."/>
            <person name="Albersmeier A."/>
            <person name="Kalinowski J."/>
            <person name="Ruckert C."/>
        </authorList>
    </citation>
    <scope>NUCLEOTIDE SEQUENCE</scope>
    <source>
        <strain evidence="2">CGMCC 1.15290</strain>
    </source>
</reference>
<keyword evidence="2" id="KW-0547">Nucleotide-binding</keyword>
<protein>
    <submittedName>
        <fullName evidence="2">Phosphonate ABC transporter ATP-binding protein</fullName>
    </submittedName>
</protein>
<dbReference type="SUPFAM" id="SSF53474">
    <property type="entry name" value="alpha/beta-Hydrolases"/>
    <property type="match status" value="1"/>
</dbReference>
<dbReference type="AlphaFoldDB" id="A0A917MVM3"/>
<dbReference type="InterPro" id="IPR014756">
    <property type="entry name" value="Ig_E-set"/>
</dbReference>
<organism evidence="2 3">
    <name type="scientific">Filimonas zeae</name>
    <dbReference type="NCBI Taxonomy" id="1737353"/>
    <lineage>
        <taxon>Bacteria</taxon>
        <taxon>Pseudomonadati</taxon>
        <taxon>Bacteroidota</taxon>
        <taxon>Chitinophagia</taxon>
        <taxon>Chitinophagales</taxon>
        <taxon>Chitinophagaceae</taxon>
        <taxon>Filimonas</taxon>
    </lineage>
</organism>
<gene>
    <name evidence="2" type="ORF">GCM10011379_20730</name>
</gene>
<keyword evidence="1" id="KW-0732">Signal</keyword>
<dbReference type="InterPro" id="IPR029058">
    <property type="entry name" value="AB_hydrolase_fold"/>
</dbReference>
<dbReference type="CDD" id="cd02859">
    <property type="entry name" value="E_set_AMPKbeta_like_N"/>
    <property type="match status" value="1"/>
</dbReference>
<comment type="caution">
    <text evidence="2">The sequence shown here is derived from an EMBL/GenBank/DDBJ whole genome shotgun (WGS) entry which is preliminary data.</text>
</comment>
<dbReference type="InterPro" id="IPR050583">
    <property type="entry name" value="Mycobacterial_A85_antigen"/>
</dbReference>
<dbReference type="InterPro" id="IPR013783">
    <property type="entry name" value="Ig-like_fold"/>
</dbReference>
<dbReference type="Gene3D" id="3.40.50.1820">
    <property type="entry name" value="alpha/beta hydrolase"/>
    <property type="match status" value="1"/>
</dbReference>
<evidence type="ECO:0000313" key="3">
    <source>
        <dbReference type="Proteomes" id="UP000627292"/>
    </source>
</evidence>
<evidence type="ECO:0000313" key="2">
    <source>
        <dbReference type="EMBL" id="GGH66487.1"/>
    </source>
</evidence>
<dbReference type="RefSeq" id="WP_188951957.1">
    <property type="nucleotide sequence ID" value="NZ_BMIB01000002.1"/>
</dbReference>
<keyword evidence="2" id="KW-0067">ATP-binding</keyword>
<reference evidence="2" key="2">
    <citation type="submission" date="2020-09" db="EMBL/GenBank/DDBJ databases">
        <authorList>
            <person name="Sun Q."/>
            <person name="Zhou Y."/>
        </authorList>
    </citation>
    <scope>NUCLEOTIDE SEQUENCE</scope>
    <source>
        <strain evidence="2">CGMCC 1.15290</strain>
    </source>
</reference>
<sequence>MKKISLLLYVSLLTTLLHAQFTLRLVVTEVATKKLDDIYVTGNFNNWDPADSKYKLKPFGPTRRAIVLKDLPAGKYEFKFTRGGLDKVETTAKGEDIDNRTIDLTTDESLNITIPGWKDDYPDKPKPFTATEQVHLLDSAFSLPQLGRTRAVWIYLPKTYEALKGKSYPVLYMQDGQNLFNERVANGPEWRVDECLDSIQKAGGKECIVVGIEHGGDKRMTEYNPYDDAKYGKGEGKQYAEFLAKTLKPYIDSKYRTLKDAAHTYIAGSSMGGLISLYTLMQYPNVFGAAGVFSPSFQLAPAMGTDLANAKWTVQPRFYFYAGGKESTTMVPDMDKVIGVLEKKNQYDLRRSYFPLGQHNEEYWKREFADFYKWLVR</sequence>
<name>A0A917MVM3_9BACT</name>